<dbReference type="GO" id="GO:0016787">
    <property type="term" value="F:hydrolase activity"/>
    <property type="evidence" value="ECO:0007669"/>
    <property type="project" value="UniProtKB-KW"/>
</dbReference>
<sequence length="37" mass="4271">MPGRVLFFLHQEIRLLEQQGGHQSPHPAPSKLYMLIT</sequence>
<accession>A0A2Z5ZH30</accession>
<gene>
    <name evidence="1" type="ORF">AcetOrient_orf01921</name>
</gene>
<protein>
    <submittedName>
        <fullName evidence="1">NUDIX hydrolase</fullName>
    </submittedName>
</protein>
<dbReference type="EMBL" id="AP018515">
    <property type="protein sequence ID" value="BBC79629.1"/>
    <property type="molecule type" value="Genomic_DNA"/>
</dbReference>
<evidence type="ECO:0000313" key="1">
    <source>
        <dbReference type="EMBL" id="BBC79629.1"/>
    </source>
</evidence>
<name>A0A2Z5ZH30_9PROT</name>
<proteinExistence type="predicted"/>
<keyword evidence="1" id="KW-0378">Hydrolase</keyword>
<reference evidence="1 2" key="1">
    <citation type="submission" date="2018-02" db="EMBL/GenBank/DDBJ databases">
        <title>Acetobacter orientalis genome.</title>
        <authorList>
            <person name="Nakashima N."/>
            <person name="Tamura T."/>
        </authorList>
    </citation>
    <scope>NUCLEOTIDE SEQUENCE [LARGE SCALE GENOMIC DNA]</scope>
    <source>
        <strain evidence="1 2">FAN1</strain>
    </source>
</reference>
<dbReference type="KEGG" id="aot:AcetOri_orf01921"/>
<evidence type="ECO:0000313" key="2">
    <source>
        <dbReference type="Proteomes" id="UP000270034"/>
    </source>
</evidence>
<dbReference type="Proteomes" id="UP000270034">
    <property type="component" value="Chromosome"/>
</dbReference>
<dbReference type="AlphaFoldDB" id="A0A2Z5ZH30"/>
<organism evidence="1 2">
    <name type="scientific">Acetobacter orientalis</name>
    <dbReference type="NCBI Taxonomy" id="146474"/>
    <lineage>
        <taxon>Bacteria</taxon>
        <taxon>Pseudomonadati</taxon>
        <taxon>Pseudomonadota</taxon>
        <taxon>Alphaproteobacteria</taxon>
        <taxon>Acetobacterales</taxon>
        <taxon>Acetobacteraceae</taxon>
        <taxon>Acetobacter</taxon>
    </lineage>
</organism>